<dbReference type="AlphaFoldDB" id="A0A2A4JIF1"/>
<reference evidence="1" key="1">
    <citation type="submission" date="2017-09" db="EMBL/GenBank/DDBJ databases">
        <title>Contemporary evolution of a Lepidopteran species, Heliothis virescens, in response to modern agricultural practices.</title>
        <authorList>
            <person name="Fritz M.L."/>
            <person name="Deyonke A.M."/>
            <person name="Papanicolaou A."/>
            <person name="Micinski S."/>
            <person name="Westbrook J."/>
            <person name="Gould F."/>
        </authorList>
    </citation>
    <scope>NUCLEOTIDE SEQUENCE [LARGE SCALE GENOMIC DNA]</scope>
    <source>
        <strain evidence="1">HvINT-</strain>
        <tissue evidence="1">Whole body</tissue>
    </source>
</reference>
<comment type="caution">
    <text evidence="1">The sequence shown here is derived from an EMBL/GenBank/DDBJ whole genome shotgun (WGS) entry which is preliminary data.</text>
</comment>
<protein>
    <submittedName>
        <fullName evidence="1">Uncharacterized protein</fullName>
    </submittedName>
</protein>
<dbReference type="EMBL" id="NWSH01001406">
    <property type="protein sequence ID" value="PCG71354.1"/>
    <property type="molecule type" value="Genomic_DNA"/>
</dbReference>
<accession>A0A2A4JIF1</accession>
<name>A0A2A4JIF1_HELVI</name>
<gene>
    <name evidence="1" type="ORF">B5V51_1964</name>
</gene>
<evidence type="ECO:0000313" key="1">
    <source>
        <dbReference type="EMBL" id="PCG71354.1"/>
    </source>
</evidence>
<sequence>MAECSEEHEYTKREGTSGVRGHLYETKLLSLIYFRLLHDDNIEQFYLGTNVDKLGAFDDICFRVKVKGYDRPIAVFIQAKHRENNSVLTISSEREMEKYYKSFSEIRNKFQAGNEDKLFEGTSSDTQCLFVIYTTAKGEKNFTIYEGVYADILNDTIATADGATTPARDPRDTLLSKVILEDHMCALAQKMSKCIHGEIRDHQELSTDELVLRYHVVLAKTFFNVSDDQSDGCRTACFKKDFLEEDRKDRSLILFKDELCMEMVKRLHFDNDDRNERCAGLDDCNFNIVDNDIVAMYRHIARSIVYKNRQFQFIHKTSSEKHKVILDKINFTGSNVHSALKEALSEYLASKQFKVPAWFGNKDLTLRGDEKKQERKLNDLTSKIVGLIKKASNNIIVIDESMGKGFLQLNGGIASAVGNLLVENPYPALKFTDEHHSLGKLAKKLYDKLQLELEMVDVQRRKVSIKGRNFVQKCCRTHYEPPPDKRYEHDGETEE</sequence>
<proteinExistence type="predicted"/>
<dbReference type="STRING" id="7102.A0A2A4JIF1"/>
<organism evidence="1">
    <name type="scientific">Heliothis virescens</name>
    <name type="common">Tobacco budworm moth</name>
    <dbReference type="NCBI Taxonomy" id="7102"/>
    <lineage>
        <taxon>Eukaryota</taxon>
        <taxon>Metazoa</taxon>
        <taxon>Ecdysozoa</taxon>
        <taxon>Arthropoda</taxon>
        <taxon>Hexapoda</taxon>
        <taxon>Insecta</taxon>
        <taxon>Pterygota</taxon>
        <taxon>Neoptera</taxon>
        <taxon>Endopterygota</taxon>
        <taxon>Lepidoptera</taxon>
        <taxon>Glossata</taxon>
        <taxon>Ditrysia</taxon>
        <taxon>Noctuoidea</taxon>
        <taxon>Noctuidae</taxon>
        <taxon>Heliothinae</taxon>
        <taxon>Heliothis</taxon>
    </lineage>
</organism>